<comment type="caution">
    <text evidence="3">The sequence shown here is derived from an EMBL/GenBank/DDBJ whole genome shotgun (WGS) entry which is preliminary data.</text>
</comment>
<dbReference type="AlphaFoldDB" id="A0A916N7B8"/>
<protein>
    <recommendedName>
        <fullName evidence="5">Lipoprotein</fullName>
    </recommendedName>
</protein>
<feature type="signal peptide" evidence="2">
    <location>
        <begin position="1"/>
        <end position="24"/>
    </location>
</feature>
<reference evidence="3" key="1">
    <citation type="submission" date="2021-03" db="EMBL/GenBank/DDBJ databases">
        <authorList>
            <person name="Peeters C."/>
        </authorList>
    </citation>
    <scope>NUCLEOTIDE SEQUENCE</scope>
    <source>
        <strain evidence="3">LMG 31506</strain>
    </source>
</reference>
<keyword evidence="2" id="KW-0732">Signal</keyword>
<feature type="chain" id="PRO_5037020912" description="Lipoprotein" evidence="2">
    <location>
        <begin position="25"/>
        <end position="260"/>
    </location>
</feature>
<evidence type="ECO:0000256" key="1">
    <source>
        <dbReference type="SAM" id="MobiDB-lite"/>
    </source>
</evidence>
<keyword evidence="4" id="KW-1185">Reference proteome</keyword>
<feature type="region of interest" description="Disordered" evidence="1">
    <location>
        <begin position="25"/>
        <end position="45"/>
    </location>
</feature>
<gene>
    <name evidence="3" type="ORF">LMG31506_06304</name>
</gene>
<organism evidence="3 4">
    <name type="scientific">Cupriavidus yeoncheonensis</name>
    <dbReference type="NCBI Taxonomy" id="1462994"/>
    <lineage>
        <taxon>Bacteria</taxon>
        <taxon>Pseudomonadati</taxon>
        <taxon>Pseudomonadota</taxon>
        <taxon>Betaproteobacteria</taxon>
        <taxon>Burkholderiales</taxon>
        <taxon>Burkholderiaceae</taxon>
        <taxon>Cupriavidus</taxon>
    </lineage>
</organism>
<evidence type="ECO:0000256" key="2">
    <source>
        <dbReference type="SAM" id="SignalP"/>
    </source>
</evidence>
<evidence type="ECO:0000313" key="3">
    <source>
        <dbReference type="EMBL" id="CAG2158268.1"/>
    </source>
</evidence>
<evidence type="ECO:0008006" key="5">
    <source>
        <dbReference type="Google" id="ProtNLM"/>
    </source>
</evidence>
<dbReference type="EMBL" id="CAJPUY010000044">
    <property type="protein sequence ID" value="CAG2158268.1"/>
    <property type="molecule type" value="Genomic_DNA"/>
</dbReference>
<dbReference type="Proteomes" id="UP000672934">
    <property type="component" value="Unassembled WGS sequence"/>
</dbReference>
<proteinExistence type="predicted"/>
<sequence length="260" mass="25960">MYKKTLLALSLAAAAAFIPGCGGGGDDSGGTPSTPAATGNAEGLWKGTSSSNRTLTGLVLDDGSYYVFYSAVGVSAVPGGVIQGSSSASGGTFSSGNGIDFSVENQPPRPVSVAASYIAKTQFNGTVTYSGPPAQTVSFTSAYSSDYDNAASLAALEGRYVGVVHTLSSASTVAVPVNIDGHGALTSSDPLLGCTFSGSVSPRSHGNVFNVTLTFGAAPCPLPGQKLTGILYFDSAGGTLYLAAPTAARDDLALFVGKRS</sequence>
<name>A0A916N7B8_9BURK</name>
<accession>A0A916N7B8</accession>
<evidence type="ECO:0000313" key="4">
    <source>
        <dbReference type="Proteomes" id="UP000672934"/>
    </source>
</evidence>
<dbReference type="RefSeq" id="WP_211951128.1">
    <property type="nucleotide sequence ID" value="NZ_CAJPUY010000044.1"/>
</dbReference>